<dbReference type="EMBL" id="CP144545">
    <property type="protein sequence ID" value="WVW85161.1"/>
    <property type="molecule type" value="Genomic_DNA"/>
</dbReference>
<evidence type="ECO:0000259" key="5">
    <source>
        <dbReference type="PROSITE" id="PS50850"/>
    </source>
</evidence>
<dbReference type="RefSeq" id="XP_065726486.1">
    <property type="nucleotide sequence ID" value="XM_065870414.1"/>
</dbReference>
<gene>
    <name evidence="6" type="ORF">I302_107199</name>
</gene>
<dbReference type="Gene3D" id="1.20.1250.20">
    <property type="entry name" value="MFS general substrate transporter like domains"/>
    <property type="match status" value="1"/>
</dbReference>
<feature type="transmembrane region" description="Helical" evidence="4">
    <location>
        <begin position="203"/>
        <end position="225"/>
    </location>
</feature>
<feature type="transmembrane region" description="Helical" evidence="4">
    <location>
        <begin position="439"/>
        <end position="459"/>
    </location>
</feature>
<feature type="transmembrane region" description="Helical" evidence="4">
    <location>
        <begin position="277"/>
        <end position="304"/>
    </location>
</feature>
<keyword evidence="4" id="KW-1133">Transmembrane helix</keyword>
<evidence type="ECO:0000256" key="1">
    <source>
        <dbReference type="ARBA" id="ARBA00004141"/>
    </source>
</evidence>
<comment type="subcellular location">
    <subcellularLocation>
        <location evidence="1">Membrane</location>
        <topology evidence="1">Multi-pass membrane protein</topology>
    </subcellularLocation>
</comment>
<protein>
    <recommendedName>
        <fullName evidence="5">Major facilitator superfamily (MFS) profile domain-containing protein</fullName>
    </recommendedName>
</protein>
<dbReference type="Pfam" id="PF07690">
    <property type="entry name" value="MFS_1"/>
    <property type="match status" value="1"/>
</dbReference>
<keyword evidence="7" id="KW-1185">Reference proteome</keyword>
<feature type="transmembrane region" description="Helical" evidence="4">
    <location>
        <begin position="147"/>
        <end position="165"/>
    </location>
</feature>
<proteinExistence type="inferred from homology"/>
<feature type="transmembrane region" description="Helical" evidence="4">
    <location>
        <begin position="351"/>
        <end position="370"/>
    </location>
</feature>
<evidence type="ECO:0000256" key="4">
    <source>
        <dbReference type="SAM" id="Phobius"/>
    </source>
</evidence>
<dbReference type="GO" id="GO:0016020">
    <property type="term" value="C:membrane"/>
    <property type="evidence" value="ECO:0007669"/>
    <property type="project" value="UniProtKB-SubCell"/>
</dbReference>
<feature type="transmembrane region" description="Helical" evidence="4">
    <location>
        <begin position="237"/>
        <end position="256"/>
    </location>
</feature>
<feature type="transmembrane region" description="Helical" evidence="4">
    <location>
        <begin position="76"/>
        <end position="97"/>
    </location>
</feature>
<dbReference type="PROSITE" id="PS50850">
    <property type="entry name" value="MFS"/>
    <property type="match status" value="1"/>
</dbReference>
<feature type="transmembrane region" description="Helical" evidence="4">
    <location>
        <begin position="171"/>
        <end position="191"/>
    </location>
</feature>
<evidence type="ECO:0000256" key="3">
    <source>
        <dbReference type="SAM" id="MobiDB-lite"/>
    </source>
</evidence>
<sequence length="472" mass="50776">MSSFAPSSPEQLNRLALSTTAAEGLDLVRAPSAIPTNGPNGESIHEKSLDTGPEGEAVEEDVLQAIEEYVYPEGGYGWVVVGCCMTFAALTMGWGVAWGVFQAHYAEYTFPEQASNLSIIGGLFALLQNTTSFVAGKIGDKFGFKRVLFISVFVYWLALFLASWSTRLWQITLTQGVLTGVGVGICQPMFFSLPSQWFYKKRGLASGLAIAGAGFGGAIGTLIIRALLKAIGPHKTLLIYSFINLALMTIAALLVRTQPNSPEARAKGKGPWFDKRVWRLVPFHFLALCLLLNTFGYCTVLFFLTQYIKQLKGVPNNDILGALPLSLLNFCAGVGRISIGYAADKLGAMNTFVFVCMASSAAILALWLPATTYNVIVAFGVIYGLIAPTFYTLIPMAAAEVFGPQNLATNVGVVLLFTAPAGLGGGLAGGQILEKTGEWKWLIVYGALLHAVAGVCILITRMMINKRIWVKV</sequence>
<dbReference type="PANTHER" id="PTHR11360:SF284">
    <property type="entry name" value="EG:103B4.3 PROTEIN-RELATED"/>
    <property type="match status" value="1"/>
</dbReference>
<dbReference type="InterPro" id="IPR020846">
    <property type="entry name" value="MFS_dom"/>
</dbReference>
<dbReference type="Proteomes" id="UP000092730">
    <property type="component" value="Chromosome 5"/>
</dbReference>
<keyword evidence="4" id="KW-0812">Transmembrane</keyword>
<evidence type="ECO:0000313" key="7">
    <source>
        <dbReference type="Proteomes" id="UP000092730"/>
    </source>
</evidence>
<reference evidence="6" key="1">
    <citation type="submission" date="2013-07" db="EMBL/GenBank/DDBJ databases">
        <authorList>
            <consortium name="The Broad Institute Genome Sequencing Platform"/>
            <person name="Cuomo C."/>
            <person name="Litvintseva A."/>
            <person name="Chen Y."/>
            <person name="Heitman J."/>
            <person name="Sun S."/>
            <person name="Springer D."/>
            <person name="Dromer F."/>
            <person name="Young S.K."/>
            <person name="Zeng Q."/>
            <person name="Gargeya S."/>
            <person name="Fitzgerald M."/>
            <person name="Abouelleil A."/>
            <person name="Alvarado L."/>
            <person name="Berlin A.M."/>
            <person name="Chapman S.B."/>
            <person name="Dewar J."/>
            <person name="Goldberg J."/>
            <person name="Griggs A."/>
            <person name="Gujja S."/>
            <person name="Hansen M."/>
            <person name="Howarth C."/>
            <person name="Imamovic A."/>
            <person name="Larimer J."/>
            <person name="McCowan C."/>
            <person name="Murphy C."/>
            <person name="Pearson M."/>
            <person name="Priest M."/>
            <person name="Roberts A."/>
            <person name="Saif S."/>
            <person name="Shea T."/>
            <person name="Sykes S."/>
            <person name="Wortman J."/>
            <person name="Nusbaum C."/>
            <person name="Birren B."/>
        </authorList>
    </citation>
    <scope>NUCLEOTIDE SEQUENCE</scope>
    <source>
        <strain evidence="6">CBS 10118</strain>
    </source>
</reference>
<dbReference type="InterPro" id="IPR011701">
    <property type="entry name" value="MFS"/>
</dbReference>
<comment type="similarity">
    <text evidence="2">Belongs to the major facilitator superfamily. Monocarboxylate porter (TC 2.A.1.13) family.</text>
</comment>
<reference evidence="6" key="2">
    <citation type="submission" date="2024-02" db="EMBL/GenBank/DDBJ databases">
        <title>Comparative genomics of Cryptococcus and Kwoniella reveals pathogenesis evolution and contrasting modes of karyotype evolution via chromosome fusion or intercentromeric recombination.</title>
        <authorList>
            <person name="Coelho M.A."/>
            <person name="David-Palma M."/>
            <person name="Shea T."/>
            <person name="Bowers K."/>
            <person name="McGinley-Smith S."/>
            <person name="Mohammad A.W."/>
            <person name="Gnirke A."/>
            <person name="Yurkov A.M."/>
            <person name="Nowrousian M."/>
            <person name="Sun S."/>
            <person name="Cuomo C.A."/>
            <person name="Heitman J."/>
        </authorList>
    </citation>
    <scope>NUCLEOTIDE SEQUENCE</scope>
    <source>
        <strain evidence="6">CBS 10118</strain>
    </source>
</reference>
<dbReference type="AlphaFoldDB" id="A0AAJ8KCL4"/>
<dbReference type="SUPFAM" id="SSF103473">
    <property type="entry name" value="MFS general substrate transporter"/>
    <property type="match status" value="1"/>
</dbReference>
<accession>A0AAJ8KCL4</accession>
<feature type="transmembrane region" description="Helical" evidence="4">
    <location>
        <begin position="376"/>
        <end position="399"/>
    </location>
</feature>
<feature type="transmembrane region" description="Helical" evidence="4">
    <location>
        <begin position="411"/>
        <end position="433"/>
    </location>
</feature>
<keyword evidence="4" id="KW-0472">Membrane</keyword>
<evidence type="ECO:0000313" key="6">
    <source>
        <dbReference type="EMBL" id="WVW85161.1"/>
    </source>
</evidence>
<feature type="region of interest" description="Disordered" evidence="3">
    <location>
        <begin position="31"/>
        <end position="54"/>
    </location>
</feature>
<dbReference type="InterPro" id="IPR050327">
    <property type="entry name" value="Proton-linked_MCT"/>
</dbReference>
<evidence type="ECO:0000256" key="2">
    <source>
        <dbReference type="ARBA" id="ARBA00006727"/>
    </source>
</evidence>
<feature type="domain" description="Major facilitator superfamily (MFS) profile" evidence="5">
    <location>
        <begin position="70"/>
        <end position="468"/>
    </location>
</feature>
<dbReference type="InterPro" id="IPR036259">
    <property type="entry name" value="MFS_trans_sf"/>
</dbReference>
<dbReference type="GeneID" id="30209934"/>
<name>A0AAJ8KCL4_9TREE</name>
<dbReference type="KEGG" id="kbi:30209934"/>
<dbReference type="PANTHER" id="PTHR11360">
    <property type="entry name" value="MONOCARBOXYLATE TRANSPORTER"/>
    <property type="match status" value="1"/>
</dbReference>
<organism evidence="6 7">
    <name type="scientific">Kwoniella bestiolae CBS 10118</name>
    <dbReference type="NCBI Taxonomy" id="1296100"/>
    <lineage>
        <taxon>Eukaryota</taxon>
        <taxon>Fungi</taxon>
        <taxon>Dikarya</taxon>
        <taxon>Basidiomycota</taxon>
        <taxon>Agaricomycotina</taxon>
        <taxon>Tremellomycetes</taxon>
        <taxon>Tremellales</taxon>
        <taxon>Cryptococcaceae</taxon>
        <taxon>Kwoniella</taxon>
    </lineage>
</organism>
<dbReference type="GO" id="GO:0022857">
    <property type="term" value="F:transmembrane transporter activity"/>
    <property type="evidence" value="ECO:0007669"/>
    <property type="project" value="InterPro"/>
</dbReference>